<evidence type="ECO:0000256" key="1">
    <source>
        <dbReference type="SAM" id="MobiDB-lite"/>
    </source>
</evidence>
<gene>
    <name evidence="2" type="ORF">CRU78_09565</name>
</gene>
<protein>
    <submittedName>
        <fullName evidence="2">Uncharacterized protein</fullName>
    </submittedName>
</protein>
<accession>A0A6A7RT42</accession>
<sequence length="162" mass="18120">YCGRHFTADELQTIHGLIEAHPGNSRAHLSRQVCELFDWRKPNGELKDMTCRVAMLRMQADGLFTLPAARWAAPHQPDYRPTHATDPQPLLTQPVHQLPQGRSNRRARQEVPHQQADPPDQGHLALPPSPILPISPLPLTRLANGAGALRVGRIFTTYGRGW</sequence>
<evidence type="ECO:0000313" key="3">
    <source>
        <dbReference type="Proteomes" id="UP000342300"/>
    </source>
</evidence>
<proteinExistence type="predicted"/>
<dbReference type="AlphaFoldDB" id="A0A6A7RT42"/>
<feature type="non-terminal residue" evidence="2">
    <location>
        <position position="1"/>
    </location>
</feature>
<reference evidence="2 3" key="1">
    <citation type="submission" date="2017-09" db="EMBL/GenBank/DDBJ databases">
        <title>Metagenomic Analysis Reveals Denitrifying Candidatus Accumulibacter and Flanking Population as a Source of N2O.</title>
        <authorList>
            <person name="Gao H."/>
            <person name="Mao Y."/>
            <person name="Zhao X."/>
            <person name="Liu W.-T."/>
            <person name="Zhang T."/>
            <person name="Wells G."/>
        </authorList>
    </citation>
    <scope>NUCLEOTIDE SEQUENCE [LARGE SCALE GENOMIC DNA]</scope>
    <source>
        <strain evidence="2">CANDO_2_IC</strain>
    </source>
</reference>
<dbReference type="Proteomes" id="UP000342300">
    <property type="component" value="Unassembled WGS sequence"/>
</dbReference>
<evidence type="ECO:0000313" key="2">
    <source>
        <dbReference type="EMBL" id="MQM30754.1"/>
    </source>
</evidence>
<feature type="region of interest" description="Disordered" evidence="1">
    <location>
        <begin position="75"/>
        <end position="129"/>
    </location>
</feature>
<comment type="caution">
    <text evidence="2">The sequence shown here is derived from an EMBL/GenBank/DDBJ whole genome shotgun (WGS) entry which is preliminary data.</text>
</comment>
<dbReference type="EMBL" id="PDHS01000208">
    <property type="protein sequence ID" value="MQM30754.1"/>
    <property type="molecule type" value="Genomic_DNA"/>
</dbReference>
<name>A0A6A7RT42_9PROT</name>
<organism evidence="2 3">
    <name type="scientific">Candidatus Accumulibacter phosphatis</name>
    <dbReference type="NCBI Taxonomy" id="327160"/>
    <lineage>
        <taxon>Bacteria</taxon>
        <taxon>Pseudomonadati</taxon>
        <taxon>Pseudomonadota</taxon>
        <taxon>Betaproteobacteria</taxon>
        <taxon>Candidatus Accumulibacter</taxon>
    </lineage>
</organism>